<sequence>MNFILAPRVPKGGGSSGGRGSSGKSKSKSKSKSKGGSSSSSKSKSKGPHVAAAGAGHNGGNNGFNQLPVWARVLIIVLIIWFILFLVSLAYYITKELKRKTQGQKFRFGHVVGNALLVSTGLWLPVYLYKKLAARRREKGAGTYAKIEEGQAAGGAAKESNRDSWYAGAAGVSSAEQKYEPMGTPPPYRAAASPAPHASSGPSTGAAADYYVIPPSQTAPTQHPPQYG</sequence>
<dbReference type="Proteomes" id="UP000295083">
    <property type="component" value="Unassembled WGS sequence"/>
</dbReference>
<keyword evidence="4" id="KW-1185">Reference proteome</keyword>
<feature type="compositionally biased region" description="Low complexity" evidence="1">
    <location>
        <begin position="189"/>
        <end position="208"/>
    </location>
</feature>
<proteinExistence type="predicted"/>
<reference evidence="3 4" key="1">
    <citation type="submission" date="2018-11" db="EMBL/GenBank/DDBJ databases">
        <title>Genome sequence and assembly of Colletotrichum spinosum.</title>
        <authorList>
            <person name="Gan P."/>
            <person name="Shirasu K."/>
        </authorList>
    </citation>
    <scope>NUCLEOTIDE SEQUENCE [LARGE SCALE GENOMIC DNA]</scope>
    <source>
        <strain evidence="3 4">CBS 515.97</strain>
    </source>
</reference>
<feature type="compositionally biased region" description="Gly residues" evidence="1">
    <location>
        <begin position="11"/>
        <end position="21"/>
    </location>
</feature>
<accession>A0A4R8Q6I3</accession>
<evidence type="ECO:0000256" key="2">
    <source>
        <dbReference type="SAM" id="Phobius"/>
    </source>
</evidence>
<dbReference type="EMBL" id="QAPG01000056">
    <property type="protein sequence ID" value="TDZ34121.1"/>
    <property type="molecule type" value="Genomic_DNA"/>
</dbReference>
<keyword evidence="2" id="KW-0472">Membrane</keyword>
<organism evidence="3 4">
    <name type="scientific">Colletotrichum spinosum</name>
    <dbReference type="NCBI Taxonomy" id="1347390"/>
    <lineage>
        <taxon>Eukaryota</taxon>
        <taxon>Fungi</taxon>
        <taxon>Dikarya</taxon>
        <taxon>Ascomycota</taxon>
        <taxon>Pezizomycotina</taxon>
        <taxon>Sordariomycetes</taxon>
        <taxon>Hypocreomycetidae</taxon>
        <taxon>Glomerellales</taxon>
        <taxon>Glomerellaceae</taxon>
        <taxon>Colletotrichum</taxon>
        <taxon>Colletotrichum orbiculare species complex</taxon>
    </lineage>
</organism>
<gene>
    <name evidence="3" type="ORF">C8035_v009698</name>
</gene>
<protein>
    <submittedName>
        <fullName evidence="3">Uncharacterized protein</fullName>
    </submittedName>
</protein>
<feature type="transmembrane region" description="Helical" evidence="2">
    <location>
        <begin position="106"/>
        <end position="129"/>
    </location>
</feature>
<evidence type="ECO:0000256" key="1">
    <source>
        <dbReference type="SAM" id="MobiDB-lite"/>
    </source>
</evidence>
<feature type="transmembrane region" description="Helical" evidence="2">
    <location>
        <begin position="69"/>
        <end position="94"/>
    </location>
</feature>
<name>A0A4R8Q6I3_9PEZI</name>
<evidence type="ECO:0000313" key="4">
    <source>
        <dbReference type="Proteomes" id="UP000295083"/>
    </source>
</evidence>
<feature type="region of interest" description="Disordered" evidence="1">
    <location>
        <begin position="1"/>
        <end position="57"/>
    </location>
</feature>
<evidence type="ECO:0000313" key="3">
    <source>
        <dbReference type="EMBL" id="TDZ34121.1"/>
    </source>
</evidence>
<feature type="region of interest" description="Disordered" evidence="1">
    <location>
        <begin position="176"/>
        <end position="228"/>
    </location>
</feature>
<dbReference type="AlphaFoldDB" id="A0A4R8Q6I3"/>
<comment type="caution">
    <text evidence="3">The sequence shown here is derived from an EMBL/GenBank/DDBJ whole genome shotgun (WGS) entry which is preliminary data.</text>
</comment>
<keyword evidence="2" id="KW-1133">Transmembrane helix</keyword>
<keyword evidence="2" id="KW-0812">Transmembrane</keyword>